<dbReference type="Proteomes" id="UP000253509">
    <property type="component" value="Unassembled WGS sequence"/>
</dbReference>
<proteinExistence type="predicted"/>
<dbReference type="EMBL" id="QNSB01000017">
    <property type="protein sequence ID" value="RBP68597.1"/>
    <property type="molecule type" value="Genomic_DNA"/>
</dbReference>
<protein>
    <submittedName>
        <fullName evidence="1">Uncharacterized protein</fullName>
    </submittedName>
</protein>
<gene>
    <name evidence="1" type="ORF">DFO65_11721</name>
</gene>
<reference evidence="1 2" key="1">
    <citation type="submission" date="2018-06" db="EMBL/GenBank/DDBJ databases">
        <title>Freshwater and sediment microbial communities from various areas in North America, analyzing microbe dynamics in response to fracking.</title>
        <authorList>
            <person name="Lamendella R."/>
        </authorList>
    </citation>
    <scope>NUCLEOTIDE SEQUENCE [LARGE SCALE GENOMIC DNA]</scope>
    <source>
        <strain evidence="1 2">3b_TX</strain>
    </source>
</reference>
<dbReference type="RefSeq" id="WP_147233392.1">
    <property type="nucleotide sequence ID" value="NZ_QNSB01000017.1"/>
</dbReference>
<sequence length="345" mass="38359">MSGTVLSHGEPLSAEALIASPRGRALVFAYVQNSVAVSLPAGRDELVESLRTVPLPEPTWQRLRSAMGCVVGGAMYWQPPHAEDLLCEDPAVKTALMPIAELLTESGVLDSWSGPIAVEDQWDIQWFDDARHRERAVTDDLAGPSSAQRLAKWQGQVIATEVEHRLEALKNPGDPAGGEWWSAPPPRLWSTSEMWPDGTPVGLWLVEDDFGQVDARARRLSIRSDSRIVEIDSPEDWSRLCRRHPLDVTLQRHGTWSDATGRNGQWVIPDWSTVAQDHDGVRVTVAGYLRTAGRVIEVDSDRASLMAGWNPGQTFWLNDVVRDVAEVVDWSFDDATDEWRRTSVT</sequence>
<evidence type="ECO:0000313" key="2">
    <source>
        <dbReference type="Proteomes" id="UP000253509"/>
    </source>
</evidence>
<name>A0A366IF52_9MICO</name>
<comment type="caution">
    <text evidence="1">The sequence shown here is derived from an EMBL/GenBank/DDBJ whole genome shotgun (WGS) entry which is preliminary data.</text>
</comment>
<organism evidence="1 2">
    <name type="scientific">Brevibacterium celere</name>
    <dbReference type="NCBI Taxonomy" id="225845"/>
    <lineage>
        <taxon>Bacteria</taxon>
        <taxon>Bacillati</taxon>
        <taxon>Actinomycetota</taxon>
        <taxon>Actinomycetes</taxon>
        <taxon>Micrococcales</taxon>
        <taxon>Brevibacteriaceae</taxon>
        <taxon>Brevibacterium</taxon>
    </lineage>
</organism>
<keyword evidence="2" id="KW-1185">Reference proteome</keyword>
<dbReference type="AlphaFoldDB" id="A0A366IF52"/>
<accession>A0A366IF52</accession>
<evidence type="ECO:0000313" key="1">
    <source>
        <dbReference type="EMBL" id="RBP68597.1"/>
    </source>
</evidence>